<dbReference type="Pfam" id="PF00072">
    <property type="entry name" value="Response_reg"/>
    <property type="match status" value="1"/>
</dbReference>
<keyword evidence="2" id="KW-0902">Two-component regulatory system</keyword>
<feature type="modified residue" description="4-aspartylphosphate" evidence="3">
    <location>
        <position position="59"/>
    </location>
</feature>
<name>A0ABU0YQL5_9PROT</name>
<dbReference type="InterPro" id="IPR050595">
    <property type="entry name" value="Bact_response_regulator"/>
</dbReference>
<sequence length="132" mass="13775">MDPTTERTLRVLFVEDEAAISSVMVRYLEASGYAAEAVASVDAALKSFTARKPDVIVTDIFLGGSDGFALIEAIRAGDSEVPIIAISGGRAGFNVLAQAAKLGANATIEKPFSAAFLVDTIYRCLERSASGG</sequence>
<evidence type="ECO:0000256" key="1">
    <source>
        <dbReference type="ARBA" id="ARBA00022553"/>
    </source>
</evidence>
<evidence type="ECO:0000259" key="4">
    <source>
        <dbReference type="PROSITE" id="PS50110"/>
    </source>
</evidence>
<proteinExistence type="predicted"/>
<feature type="domain" description="Response regulatory" evidence="4">
    <location>
        <begin position="10"/>
        <end position="125"/>
    </location>
</feature>
<keyword evidence="1 3" id="KW-0597">Phosphoprotein</keyword>
<organism evidence="5 6">
    <name type="scientific">Dongia sedimenti</name>
    <dbReference type="NCBI Taxonomy" id="3064282"/>
    <lineage>
        <taxon>Bacteria</taxon>
        <taxon>Pseudomonadati</taxon>
        <taxon>Pseudomonadota</taxon>
        <taxon>Alphaproteobacteria</taxon>
        <taxon>Rhodospirillales</taxon>
        <taxon>Dongiaceae</taxon>
        <taxon>Dongia</taxon>
    </lineage>
</organism>
<comment type="caution">
    <text evidence="5">The sequence shown here is derived from an EMBL/GenBank/DDBJ whole genome shotgun (WGS) entry which is preliminary data.</text>
</comment>
<dbReference type="PANTHER" id="PTHR44591">
    <property type="entry name" value="STRESS RESPONSE REGULATOR PROTEIN 1"/>
    <property type="match status" value="1"/>
</dbReference>
<dbReference type="EMBL" id="JAUYVI010000006">
    <property type="protein sequence ID" value="MDQ7250014.1"/>
    <property type="molecule type" value="Genomic_DNA"/>
</dbReference>
<keyword evidence="6" id="KW-1185">Reference proteome</keyword>
<dbReference type="SMART" id="SM00448">
    <property type="entry name" value="REC"/>
    <property type="match status" value="1"/>
</dbReference>
<protein>
    <submittedName>
        <fullName evidence="5">Response regulator</fullName>
    </submittedName>
</protein>
<evidence type="ECO:0000313" key="5">
    <source>
        <dbReference type="EMBL" id="MDQ7250014.1"/>
    </source>
</evidence>
<dbReference type="InterPro" id="IPR011006">
    <property type="entry name" value="CheY-like_superfamily"/>
</dbReference>
<dbReference type="PROSITE" id="PS50110">
    <property type="entry name" value="RESPONSE_REGULATORY"/>
    <property type="match status" value="1"/>
</dbReference>
<dbReference type="Gene3D" id="3.40.50.2300">
    <property type="match status" value="1"/>
</dbReference>
<gene>
    <name evidence="5" type="ORF">Q8A70_20155</name>
</gene>
<dbReference type="Proteomes" id="UP001230156">
    <property type="component" value="Unassembled WGS sequence"/>
</dbReference>
<dbReference type="PANTHER" id="PTHR44591:SF14">
    <property type="entry name" value="PROTEIN PILG"/>
    <property type="match status" value="1"/>
</dbReference>
<evidence type="ECO:0000313" key="6">
    <source>
        <dbReference type="Proteomes" id="UP001230156"/>
    </source>
</evidence>
<dbReference type="RefSeq" id="WP_379958717.1">
    <property type="nucleotide sequence ID" value="NZ_JAUYVI010000006.1"/>
</dbReference>
<accession>A0ABU0YQL5</accession>
<dbReference type="InterPro" id="IPR001789">
    <property type="entry name" value="Sig_transdc_resp-reg_receiver"/>
</dbReference>
<evidence type="ECO:0000256" key="3">
    <source>
        <dbReference type="PROSITE-ProRule" id="PRU00169"/>
    </source>
</evidence>
<dbReference type="SUPFAM" id="SSF52172">
    <property type="entry name" value="CheY-like"/>
    <property type="match status" value="1"/>
</dbReference>
<evidence type="ECO:0000256" key="2">
    <source>
        <dbReference type="ARBA" id="ARBA00023012"/>
    </source>
</evidence>
<reference evidence="6" key="1">
    <citation type="submission" date="2023-08" db="EMBL/GenBank/DDBJ databases">
        <title>Rhodospirillaceae gen. nov., a novel taxon isolated from the Yangtze River Yuezi River estuary sludge.</title>
        <authorList>
            <person name="Ruan L."/>
        </authorList>
    </citation>
    <scope>NUCLEOTIDE SEQUENCE [LARGE SCALE GENOMIC DNA]</scope>
    <source>
        <strain evidence="6">R-7</strain>
    </source>
</reference>